<comment type="caution">
    <text evidence="1">The sequence shown here is derived from an EMBL/GenBank/DDBJ whole genome shotgun (WGS) entry which is preliminary data.</text>
</comment>
<gene>
    <name evidence="1" type="ORF">CEXT_166651</name>
</gene>
<sequence length="88" mass="9753">MSVTALIADSIRTTALLPKSNALSNQNSDNSVRCDRDTVTQWRGETRTSSTAYFRVVSLITRGRAFKISQFPPFFASIPTSCVLLMVH</sequence>
<accession>A0AAV4SZ84</accession>
<dbReference type="EMBL" id="BPLR01010212">
    <property type="protein sequence ID" value="GIY37737.1"/>
    <property type="molecule type" value="Genomic_DNA"/>
</dbReference>
<proteinExistence type="predicted"/>
<keyword evidence="2" id="KW-1185">Reference proteome</keyword>
<reference evidence="1 2" key="1">
    <citation type="submission" date="2021-06" db="EMBL/GenBank/DDBJ databases">
        <title>Caerostris extrusa draft genome.</title>
        <authorList>
            <person name="Kono N."/>
            <person name="Arakawa K."/>
        </authorList>
    </citation>
    <scope>NUCLEOTIDE SEQUENCE [LARGE SCALE GENOMIC DNA]</scope>
</reference>
<evidence type="ECO:0000313" key="2">
    <source>
        <dbReference type="Proteomes" id="UP001054945"/>
    </source>
</evidence>
<organism evidence="1 2">
    <name type="scientific">Caerostris extrusa</name>
    <name type="common">Bark spider</name>
    <name type="synonym">Caerostris bankana</name>
    <dbReference type="NCBI Taxonomy" id="172846"/>
    <lineage>
        <taxon>Eukaryota</taxon>
        <taxon>Metazoa</taxon>
        <taxon>Ecdysozoa</taxon>
        <taxon>Arthropoda</taxon>
        <taxon>Chelicerata</taxon>
        <taxon>Arachnida</taxon>
        <taxon>Araneae</taxon>
        <taxon>Araneomorphae</taxon>
        <taxon>Entelegynae</taxon>
        <taxon>Araneoidea</taxon>
        <taxon>Araneidae</taxon>
        <taxon>Caerostris</taxon>
    </lineage>
</organism>
<evidence type="ECO:0000313" key="1">
    <source>
        <dbReference type="EMBL" id="GIY37737.1"/>
    </source>
</evidence>
<name>A0AAV4SZ84_CAEEX</name>
<protein>
    <submittedName>
        <fullName evidence="1">Uncharacterized protein</fullName>
    </submittedName>
</protein>
<dbReference type="Proteomes" id="UP001054945">
    <property type="component" value="Unassembled WGS sequence"/>
</dbReference>
<dbReference type="AlphaFoldDB" id="A0AAV4SZ84"/>